<dbReference type="GO" id="GO:0007165">
    <property type="term" value="P:signal transduction"/>
    <property type="evidence" value="ECO:0007669"/>
    <property type="project" value="UniProtKB-KW"/>
</dbReference>
<dbReference type="InterPro" id="IPR004089">
    <property type="entry name" value="MCPsignal_dom"/>
</dbReference>
<dbReference type="Gene3D" id="1.10.287.950">
    <property type="entry name" value="Methyl-accepting chemotaxis protein"/>
    <property type="match status" value="1"/>
</dbReference>
<evidence type="ECO:0000256" key="4">
    <source>
        <dbReference type="PROSITE-ProRule" id="PRU00284"/>
    </source>
</evidence>
<keyword evidence="6" id="KW-0812">Transmembrane</keyword>
<evidence type="ECO:0000259" key="8">
    <source>
        <dbReference type="PROSITE" id="PS50885"/>
    </source>
</evidence>
<evidence type="ECO:0000313" key="9">
    <source>
        <dbReference type="EMBL" id="WBA08338.1"/>
    </source>
</evidence>
<feature type="domain" description="HAMP" evidence="8">
    <location>
        <begin position="204"/>
        <end position="256"/>
    </location>
</feature>
<dbReference type="InterPro" id="IPR003660">
    <property type="entry name" value="HAMP_dom"/>
</dbReference>
<evidence type="ECO:0000256" key="3">
    <source>
        <dbReference type="ARBA" id="ARBA00029447"/>
    </source>
</evidence>
<evidence type="ECO:0000313" key="10">
    <source>
        <dbReference type="Proteomes" id="UP001164748"/>
    </source>
</evidence>
<feature type="transmembrane region" description="Helical" evidence="6">
    <location>
        <begin position="18"/>
        <end position="35"/>
    </location>
</feature>
<dbReference type="SMART" id="SM00283">
    <property type="entry name" value="MA"/>
    <property type="match status" value="1"/>
</dbReference>
<organism evidence="9 10">
    <name type="scientific">Salinivibrio kushneri</name>
    <dbReference type="NCBI Taxonomy" id="1908198"/>
    <lineage>
        <taxon>Bacteria</taxon>
        <taxon>Pseudomonadati</taxon>
        <taxon>Pseudomonadota</taxon>
        <taxon>Gammaproteobacteria</taxon>
        <taxon>Vibrionales</taxon>
        <taxon>Vibrionaceae</taxon>
        <taxon>Salinivibrio</taxon>
    </lineage>
</organism>
<dbReference type="PROSITE" id="PS50111">
    <property type="entry name" value="CHEMOTAXIS_TRANSDUC_2"/>
    <property type="match status" value="1"/>
</dbReference>
<evidence type="ECO:0000256" key="2">
    <source>
        <dbReference type="ARBA" id="ARBA00023224"/>
    </source>
</evidence>
<evidence type="ECO:0000259" key="7">
    <source>
        <dbReference type="PROSITE" id="PS50111"/>
    </source>
</evidence>
<dbReference type="CDD" id="cd11386">
    <property type="entry name" value="MCP_signal"/>
    <property type="match status" value="1"/>
</dbReference>
<dbReference type="CDD" id="cd06225">
    <property type="entry name" value="HAMP"/>
    <property type="match status" value="1"/>
</dbReference>
<accession>A0AA47KK60</accession>
<dbReference type="PANTHER" id="PTHR32089">
    <property type="entry name" value="METHYL-ACCEPTING CHEMOTAXIS PROTEIN MCPB"/>
    <property type="match status" value="1"/>
</dbReference>
<name>A0AA47KK60_9GAMM</name>
<keyword evidence="6" id="KW-1133">Transmembrane helix</keyword>
<dbReference type="Pfam" id="PF00015">
    <property type="entry name" value="MCPsignal"/>
    <property type="match status" value="1"/>
</dbReference>
<proteinExistence type="inferred from homology"/>
<dbReference type="AlphaFoldDB" id="A0AA47KK60"/>
<dbReference type="RefSeq" id="WP_269578816.1">
    <property type="nucleotide sequence ID" value="NZ_CP114588.1"/>
</dbReference>
<evidence type="ECO:0000256" key="5">
    <source>
        <dbReference type="SAM" id="MobiDB-lite"/>
    </source>
</evidence>
<feature type="compositionally biased region" description="Polar residues" evidence="5">
    <location>
        <begin position="318"/>
        <end position="331"/>
    </location>
</feature>
<sequence>MAKHTFYAWEKPVTNLRLIPKLVILMVFSTIILVGKQMWDANTFRQSVIDFTLHQTQELAQSSAAMTGALIDQPDGERLMREAVDTMNAEFSEGAYLYLVNGTTRQIWSHPSMRQFDALRVTDDSTGTDVADLFLNQSSAFSYTVYDGGRHGYAVPVGGSNWWLVASQPTSEAQAYYQDYMIQVAWQTALMIVSFMVILLGGSNIMLRQINYLTDRIRALANRDLSEPIEMNSRDEFGDLARELERSRQQLVDVINAQRQASDDLSSLAEIMTISMSETKESSQEQFSEMDQLASAMSEMSATVQTVAEHTREAAKATETSSQQANSGQEHVSSTIKTINELSNDISESSQVVGQVDAQVEKIGTVVVTIQGISEQTNLLALNAAIEAARAGDTGRGFAVVADEVRKLAQHTQEATVEIQDMITQLQQSAQKAVGLMDRSVSEAKTGVESVSQAGGELEQIVTQIQSLNDMNFQIASSAEQQASVAGEMNQNLTNVKDLVQASVTVASELHETAEMVEQSAQSLKDKIEAFKV</sequence>
<keyword evidence="6" id="KW-0472">Membrane</keyword>
<feature type="region of interest" description="Disordered" evidence="5">
    <location>
        <begin position="312"/>
        <end position="331"/>
    </location>
</feature>
<dbReference type="EMBL" id="CP114588">
    <property type="protein sequence ID" value="WBA08338.1"/>
    <property type="molecule type" value="Genomic_DNA"/>
</dbReference>
<evidence type="ECO:0000256" key="1">
    <source>
        <dbReference type="ARBA" id="ARBA00004370"/>
    </source>
</evidence>
<dbReference type="GO" id="GO:0016020">
    <property type="term" value="C:membrane"/>
    <property type="evidence" value="ECO:0007669"/>
    <property type="project" value="UniProtKB-SubCell"/>
</dbReference>
<protein>
    <submittedName>
        <fullName evidence="9">Methyl-accepting chemotaxis protein</fullName>
    </submittedName>
</protein>
<dbReference type="FunFam" id="1.10.287.950:FF:000001">
    <property type="entry name" value="Methyl-accepting chemotaxis sensory transducer"/>
    <property type="match status" value="1"/>
</dbReference>
<comment type="subcellular location">
    <subcellularLocation>
        <location evidence="1">Membrane</location>
    </subcellularLocation>
</comment>
<gene>
    <name evidence="9" type="ORF">N8M53_11075</name>
</gene>
<dbReference type="Proteomes" id="UP001164748">
    <property type="component" value="Chromosome"/>
</dbReference>
<dbReference type="PROSITE" id="PS50885">
    <property type="entry name" value="HAMP"/>
    <property type="match status" value="1"/>
</dbReference>
<dbReference type="SUPFAM" id="SSF58104">
    <property type="entry name" value="Methyl-accepting chemotaxis protein (MCP) signaling domain"/>
    <property type="match status" value="1"/>
</dbReference>
<evidence type="ECO:0000256" key="6">
    <source>
        <dbReference type="SAM" id="Phobius"/>
    </source>
</evidence>
<dbReference type="SMART" id="SM00304">
    <property type="entry name" value="HAMP"/>
    <property type="match status" value="1"/>
</dbReference>
<reference evidence="9" key="1">
    <citation type="submission" date="2022-09" db="EMBL/GenBank/DDBJ databases">
        <authorList>
            <person name="Li Z.-J."/>
        </authorList>
    </citation>
    <scope>NUCLEOTIDE SEQUENCE</scope>
    <source>
        <strain evidence="9">TGB11</strain>
    </source>
</reference>
<keyword evidence="2 4" id="KW-0807">Transducer</keyword>
<dbReference type="PANTHER" id="PTHR32089:SF120">
    <property type="entry name" value="METHYL-ACCEPTING CHEMOTAXIS PROTEIN TLPQ"/>
    <property type="match status" value="1"/>
</dbReference>
<feature type="transmembrane region" description="Helical" evidence="6">
    <location>
        <begin position="184"/>
        <end position="207"/>
    </location>
</feature>
<comment type="similarity">
    <text evidence="3">Belongs to the methyl-accepting chemotaxis (MCP) protein family.</text>
</comment>
<feature type="domain" description="Methyl-accepting transducer" evidence="7">
    <location>
        <begin position="261"/>
        <end position="497"/>
    </location>
</feature>
<dbReference type="GO" id="GO:0006935">
    <property type="term" value="P:chemotaxis"/>
    <property type="evidence" value="ECO:0007669"/>
    <property type="project" value="UniProtKB-ARBA"/>
</dbReference>
<dbReference type="Pfam" id="PF00672">
    <property type="entry name" value="HAMP"/>
    <property type="match status" value="1"/>
</dbReference>